<dbReference type="AlphaFoldDB" id="A0A1A9ZUH7"/>
<protein>
    <recommendedName>
        <fullName evidence="6">RanBP2-type domain-containing protein</fullName>
    </recommendedName>
</protein>
<name>A0A1A9ZUH7_GLOPL</name>
<evidence type="ECO:0000313" key="8">
    <source>
        <dbReference type="Proteomes" id="UP000092445"/>
    </source>
</evidence>
<keyword evidence="1" id="KW-0479">Metal-binding</keyword>
<feature type="region of interest" description="Disordered" evidence="5">
    <location>
        <begin position="96"/>
        <end position="115"/>
    </location>
</feature>
<dbReference type="InterPro" id="IPR036443">
    <property type="entry name" value="Znf_RanBP2_sf"/>
</dbReference>
<evidence type="ECO:0000256" key="2">
    <source>
        <dbReference type="ARBA" id="ARBA00022771"/>
    </source>
</evidence>
<dbReference type="GO" id="GO:0008270">
    <property type="term" value="F:zinc ion binding"/>
    <property type="evidence" value="ECO:0007669"/>
    <property type="project" value="UniProtKB-KW"/>
</dbReference>
<keyword evidence="8" id="KW-1185">Reference proteome</keyword>
<evidence type="ECO:0000313" key="7">
    <source>
        <dbReference type="EnsemblMetazoa" id="GPAI025505-PA"/>
    </source>
</evidence>
<accession>A0A1A9ZUH7</accession>
<proteinExistence type="predicted"/>
<dbReference type="SMART" id="SM00547">
    <property type="entry name" value="ZnF_RBZ"/>
    <property type="match status" value="2"/>
</dbReference>
<dbReference type="VEuPathDB" id="VectorBase:GPAI025505"/>
<evidence type="ECO:0000259" key="6">
    <source>
        <dbReference type="PROSITE" id="PS50199"/>
    </source>
</evidence>
<sequence length="1055" mass="114919">MSERSLHGESIDQNEATENTSVDDAIDINGNTIIGIVKSSIARILPNRIAKWISKSGKAQKRCHRLLEVDDEDAIEDINDDLHSKHGEWHERNRCDRQNENSVEDELDDKSYNSGEKVRKRDLNSYQTITCESPAKRSRIASIQNIPSVANNGSPIVLTSSRSSCQTRSCNRDALLRSSHQRGYSHQLRMKQSRLNLETNITDIVSTPIELGKDVSSVNSGALNISQINSRRALNVSLSASNAGGSDNFATNSRQSLSNVKQSLLADIEAETVSCCIEDINQSGKHSGLSKDIDDEIRQVSRRGANQSMATTNARSEKDESGIKDARMDTTVGNASREIEKTCQQRKIGLYDMIPASGTRQVNRLSLYTQTSVSDGTPKTSTLPFSSKIPYQFNASNSGGTSALKNTSLPNIFSPFYEGKTTYGGAAAYPRIYNGIGVPAVHKARTFKRSFLGLSKLSLDNKSLSATGHIGDNSTMTRAAKHVRHLINDLNTPVRNVSPSKELVAETPSSSVNLLMMKPVPQSDIQLEVSLSSTTTKQPTVAATTTALAHNQQPTKTLPNPTVSEPLLGTFTSKHTTDFIRSSPETLTGISPSYAQNIKSKNTQHYKFSPPIYLEGSCKSVSSLGNLDHKNGTQAKNGSFSEIVIEELITSSTAFRGKFKMSPGEWSEEVCMSRNNEESSECVADETTKKVSSSTSISMADNGSGDMFKSKSNIWQFGQCSVDGRNKNPGDNEKFVSRGGSVASTSVFQFACPAQKLVDINHTNAITSNFSASAPVDSGLKLLPAQETTSKWECDVCMTRNDVNRIKCTCCEHPKPKSIFTNASGNNANKFTFVGSVGKFSFDSVPSNISEDRNESKQATTALTTTVSTAMKPTLFTEDFETQISAWICKRSNVIENSSDNTNKNPCVDDITILEQGNMPTSVTTVGTFKKNSETISSTSGASTNTFVGFSSITEQVTNSQNTSQAMLVDPTVQSSNDSRFSVTAPINTAFSTGATVTQESVFIFTGHTESKLTADSHFNGDNSSTSHNVFMPAPIRGDRLARQRRRKTRRVRPW</sequence>
<evidence type="ECO:0000256" key="4">
    <source>
        <dbReference type="PROSITE-ProRule" id="PRU00322"/>
    </source>
</evidence>
<feature type="domain" description="RanBP2-type" evidence="6">
    <location>
        <begin position="788"/>
        <end position="817"/>
    </location>
</feature>
<dbReference type="PROSITE" id="PS01358">
    <property type="entry name" value="ZF_RANBP2_1"/>
    <property type="match status" value="1"/>
</dbReference>
<dbReference type="PROSITE" id="PS50199">
    <property type="entry name" value="ZF_RANBP2_2"/>
    <property type="match status" value="1"/>
</dbReference>
<dbReference type="InterPro" id="IPR001876">
    <property type="entry name" value="Znf_RanBP2"/>
</dbReference>
<keyword evidence="2 4" id="KW-0863">Zinc-finger</keyword>
<evidence type="ECO:0000256" key="3">
    <source>
        <dbReference type="ARBA" id="ARBA00022833"/>
    </source>
</evidence>
<dbReference type="Proteomes" id="UP000092445">
    <property type="component" value="Unassembled WGS sequence"/>
</dbReference>
<evidence type="ECO:0000256" key="5">
    <source>
        <dbReference type="SAM" id="MobiDB-lite"/>
    </source>
</evidence>
<dbReference type="STRING" id="7398.A0A1A9ZUH7"/>
<dbReference type="Gene3D" id="4.10.1060.10">
    <property type="entry name" value="Zinc finger, RanBP2-type"/>
    <property type="match status" value="1"/>
</dbReference>
<keyword evidence="3" id="KW-0862">Zinc</keyword>
<reference evidence="7" key="2">
    <citation type="submission" date="2020-05" db="UniProtKB">
        <authorList>
            <consortium name="EnsemblMetazoa"/>
        </authorList>
    </citation>
    <scope>IDENTIFICATION</scope>
    <source>
        <strain evidence="7">IAEA</strain>
    </source>
</reference>
<evidence type="ECO:0000256" key="1">
    <source>
        <dbReference type="ARBA" id="ARBA00022723"/>
    </source>
</evidence>
<dbReference type="EnsemblMetazoa" id="GPAI025505-RA">
    <property type="protein sequence ID" value="GPAI025505-PA"/>
    <property type="gene ID" value="GPAI025505"/>
</dbReference>
<dbReference type="SUPFAM" id="SSF90209">
    <property type="entry name" value="Ran binding protein zinc finger-like"/>
    <property type="match status" value="1"/>
</dbReference>
<reference evidence="8" key="1">
    <citation type="submission" date="2014-03" db="EMBL/GenBank/DDBJ databases">
        <authorList>
            <person name="Aksoy S."/>
            <person name="Warren W."/>
            <person name="Wilson R.K."/>
        </authorList>
    </citation>
    <scope>NUCLEOTIDE SEQUENCE [LARGE SCALE GENOMIC DNA]</scope>
    <source>
        <strain evidence="8">IAEA</strain>
    </source>
</reference>
<organism evidence="7 8">
    <name type="scientific">Glossina pallidipes</name>
    <name type="common">Tsetse fly</name>
    <dbReference type="NCBI Taxonomy" id="7398"/>
    <lineage>
        <taxon>Eukaryota</taxon>
        <taxon>Metazoa</taxon>
        <taxon>Ecdysozoa</taxon>
        <taxon>Arthropoda</taxon>
        <taxon>Hexapoda</taxon>
        <taxon>Insecta</taxon>
        <taxon>Pterygota</taxon>
        <taxon>Neoptera</taxon>
        <taxon>Endopterygota</taxon>
        <taxon>Diptera</taxon>
        <taxon>Brachycera</taxon>
        <taxon>Muscomorpha</taxon>
        <taxon>Hippoboscoidea</taxon>
        <taxon>Glossinidae</taxon>
        <taxon>Glossina</taxon>
    </lineage>
</organism>